<accession>A0A4V2UQX6</accession>
<keyword evidence="3" id="KW-1185">Reference proteome</keyword>
<dbReference type="RefSeq" id="WP_165920993.1">
    <property type="nucleotide sequence ID" value="NZ_SLZZ01000047.1"/>
</dbReference>
<keyword evidence="2" id="KW-0808">Transferase</keyword>
<protein>
    <submittedName>
        <fullName evidence="2">Reverse transcriptase (RNA-dependent DNA polymerase)</fullName>
    </submittedName>
</protein>
<dbReference type="GO" id="GO:0003964">
    <property type="term" value="F:RNA-directed DNA polymerase activity"/>
    <property type="evidence" value="ECO:0007669"/>
    <property type="project" value="UniProtKB-KW"/>
</dbReference>
<sequence length="475" mass="54892">MRFDDEVVRAVKHQAALDDTQPRKTDDELTAITETVRSAVSSGTYDFATSTSQVLTQSGGKKRYIKQYTDCYSAESVLCQCIKQILDRTFRIRYPNRNKSVHSVFDTLKAVKQMADFTIIKCDFKDYFNSVSAQYVFEKYIKAKLSNRFEADLVEKFTKQTRFAYAGFSTSNVIAEIIAEQFDSAVRLAFADKGILFFERYIDDTLIIVNEHIEEAECLRILNDILKSVYHDESIKPKPKCKTRFNHSKFIHVTHRGLMAIPNTVQPVDYLGYEFRFRHNPNAKKNQDIVLTYGITEAKRKKYKKRLEHLIALFTEERIDGVANPDYQNLELLRHRIAAFTSREVYQSRKFRQTVWKTKGFIGNYGELRYLLETDLIDSTTKNFLKDMVTNAFNNAGFTTLPYFMLGSSGKSGYNLFENMKKNKTLLFVERIGYSEQALKKLCSQVGISLTDINGKNRGYGNLARDYLIKVKVGY</sequence>
<reference evidence="2 3" key="1">
    <citation type="submission" date="2019-03" db="EMBL/GenBank/DDBJ databases">
        <title>Genomic Encyclopedia of Type Strains, Phase IV (KMG-IV): sequencing the most valuable type-strain genomes for metagenomic binning, comparative biology and taxonomic classification.</title>
        <authorList>
            <person name="Goeker M."/>
        </authorList>
    </citation>
    <scope>NUCLEOTIDE SEQUENCE [LARGE SCALE GENOMIC DNA]</scope>
    <source>
        <strain evidence="2 3">DSM 29489</strain>
    </source>
</reference>
<evidence type="ECO:0000313" key="2">
    <source>
        <dbReference type="EMBL" id="TCS73216.1"/>
    </source>
</evidence>
<dbReference type="EMBL" id="SLZZ01000047">
    <property type="protein sequence ID" value="TCS73216.1"/>
    <property type="molecule type" value="Genomic_DNA"/>
</dbReference>
<dbReference type="Proteomes" id="UP000295726">
    <property type="component" value="Unassembled WGS sequence"/>
</dbReference>
<gene>
    <name evidence="2" type="ORF">EDD59_1476</name>
</gene>
<name>A0A4V2UQX6_9FIRM</name>
<keyword evidence="2" id="KW-0548">Nucleotidyltransferase</keyword>
<dbReference type="AlphaFoldDB" id="A0A4V2UQX6"/>
<comment type="caution">
    <text evidence="2">The sequence shown here is derived from an EMBL/GenBank/DDBJ whole genome shotgun (WGS) entry which is preliminary data.</text>
</comment>
<evidence type="ECO:0000259" key="1">
    <source>
        <dbReference type="Pfam" id="PF00078"/>
    </source>
</evidence>
<dbReference type="InterPro" id="IPR000477">
    <property type="entry name" value="RT_dom"/>
</dbReference>
<proteinExistence type="predicted"/>
<evidence type="ECO:0000313" key="3">
    <source>
        <dbReference type="Proteomes" id="UP000295726"/>
    </source>
</evidence>
<feature type="domain" description="Reverse transcriptase" evidence="1">
    <location>
        <begin position="100"/>
        <end position="275"/>
    </location>
</feature>
<keyword evidence="2" id="KW-0695">RNA-directed DNA polymerase</keyword>
<dbReference type="Pfam" id="PF00078">
    <property type="entry name" value="RVT_1"/>
    <property type="match status" value="1"/>
</dbReference>
<organism evidence="2 3">
    <name type="scientific">Muricomes intestini</name>
    <dbReference type="NCBI Taxonomy" id="1796634"/>
    <lineage>
        <taxon>Bacteria</taxon>
        <taxon>Bacillati</taxon>
        <taxon>Bacillota</taxon>
        <taxon>Clostridia</taxon>
        <taxon>Lachnospirales</taxon>
        <taxon>Lachnospiraceae</taxon>
        <taxon>Muricomes</taxon>
    </lineage>
</organism>